<feature type="compositionally biased region" description="Basic and acidic residues" evidence="1">
    <location>
        <begin position="1269"/>
        <end position="1281"/>
    </location>
</feature>
<feature type="compositionally biased region" description="Low complexity" evidence="1">
    <location>
        <begin position="1246"/>
        <end position="1255"/>
    </location>
</feature>
<name>A0AA86Q2W2_9EUKA</name>
<feature type="compositionally biased region" description="Basic and acidic residues" evidence="1">
    <location>
        <begin position="1214"/>
        <end position="1227"/>
    </location>
</feature>
<gene>
    <name evidence="3" type="ORF">HINF_LOCUS37211</name>
    <name evidence="4" type="ORF">HINF_LOCUS49058</name>
</gene>
<feature type="region of interest" description="Disordered" evidence="1">
    <location>
        <begin position="1214"/>
        <end position="1283"/>
    </location>
</feature>
<accession>A0AA86Q2W2</accession>
<reference evidence="4 5" key="2">
    <citation type="submission" date="2024-07" db="EMBL/GenBank/DDBJ databases">
        <authorList>
            <person name="Akdeniz Z."/>
        </authorList>
    </citation>
    <scope>NUCLEOTIDE SEQUENCE [LARGE SCALE GENOMIC DNA]</scope>
</reference>
<evidence type="ECO:0000313" key="5">
    <source>
        <dbReference type="Proteomes" id="UP001642409"/>
    </source>
</evidence>
<keyword evidence="2" id="KW-0472">Membrane</keyword>
<dbReference type="Gene3D" id="2.10.220.10">
    <property type="entry name" value="Hormone Receptor, Insulin-like Growth Factor Receptor 1, Chain A, domain 2"/>
    <property type="match status" value="1"/>
</dbReference>
<feature type="transmembrane region" description="Helical" evidence="2">
    <location>
        <begin position="1127"/>
        <end position="1150"/>
    </location>
</feature>
<keyword evidence="5" id="KW-1185">Reference proteome</keyword>
<sequence length="1308" mass="145218">MLLFSFVYLSSLNDCGWINQSRILSSTSPCMIDDEIDFLQWNNTGMNISGSASDIDLTIVNVRSFFTFAVDSKNQTTILAQLAQTGDESVIKNGFFIMNVSIDLSSFNAEKLLVSVLTSVQGLVQNVSASGTIYLKNANFNNFQKIVLSTFFGDVILKGEQRTYNGTNLKSIYSSLKYVVNDTYEVRKNIYGQTVLKSIVPMIVDVTDAEYLKKIFLVSCFDSLNEIQNDEDAVYIGDNSIENEEQPDTSGLNLEPSYGPIVQKGMDIPVPKVSKAVLDKISKLPRINVSVVDPLTDSSYQIPIVIGFDYENNSNAADDYYQRSLSQSNEFQHETERLMGYYYSFDGYQQNYINPINPDLEIYANYFKAVVVLNGTMMICKNGKFLDVVTVKCVDKCPKDSCMFMSLCTAECPDYFYEYNNSIKSIQQCYYNCPLVMGIVNHTDKNSMTCVSCPDGQYATQSGCQTDTANLKKFVKGYFKECPDGTEERDNECFEPTQCPSGQYFLNVSGHPLSTQNGFDLFSRCTSSVSETAGLHQVMVQVGDQRLLTNEFTWNCSGIEFMNGTCLNSPDYKPNKEDCTTATEDYDEFGQVSYAEAAIHQFVGTLLVCEPICGNGLVNNNGTCTDSCPLPFYKQERYGSCNPCKSDVYDGGTYISRATQRCQKFCAFYTVGNPRDDRPKICEADCSGDTTKHVVRSWNVNNESKTNWQCVRACGDLDLLDLGGECVEKCPAGWLIDESGLYCVNACQKVIVDYEEKEGFYRMVFKRGTLEDTQKATLQGQCQTTPACEASRQTVDLKVNAVSLRCMDQCPEGQVSTRNFTCVPADSCKFFDRLPGPLYCEDKGDEEHCKFYRKSNETRTSYICQTEECAKDEKVFQKQECVSNCLEHLQFLSEDGKTCQDSCQAGIFAKEAQNQSAAAFELTCVPACPSPKAKVLVTILNQSYSQCAESCRALTGSPDFFVDKDQACRNCSVLDVSTEPPTCADGCGLASFDPNLGKLVCVEACKEGQYLHRGAEMNTCVPSCAALGLFVSGSECVSECVFYRQSGAEAFCAEECGKDDQYLQLDGKTFCYPSCGGQVFDAASGLCVESCPVGYVQYSQVCLKACPAGYKEANGQCLTSQLQSENWLYIIFFGVGFMIISIVIIFVIIYQRKKKQQGREKAKNNINRNTMYFARHLDQKVVSQKQSLQVSRTVKKIGMKVEALEYTSYTDDTRKARNTTQKEKQVEVQDPLNTSGSSSGHKKSSARSSTSGLSGRDSGSSKSQASVKIEAKKAPAKDKNKNVQLISSIKTEKTGKKRVIGKLETMVI</sequence>
<evidence type="ECO:0000256" key="1">
    <source>
        <dbReference type="SAM" id="MobiDB-lite"/>
    </source>
</evidence>
<evidence type="ECO:0000313" key="3">
    <source>
        <dbReference type="EMBL" id="CAI9949566.1"/>
    </source>
</evidence>
<keyword evidence="2" id="KW-1133">Transmembrane helix</keyword>
<evidence type="ECO:0000313" key="4">
    <source>
        <dbReference type="EMBL" id="CAL6060087.1"/>
    </source>
</evidence>
<dbReference type="EMBL" id="CAXDID020000228">
    <property type="protein sequence ID" value="CAL6060087.1"/>
    <property type="molecule type" value="Genomic_DNA"/>
</dbReference>
<proteinExistence type="predicted"/>
<dbReference type="EMBL" id="CATOUU010000800">
    <property type="protein sequence ID" value="CAI9949566.1"/>
    <property type="molecule type" value="Genomic_DNA"/>
</dbReference>
<feature type="compositionally biased region" description="Polar residues" evidence="1">
    <location>
        <begin position="1257"/>
        <end position="1266"/>
    </location>
</feature>
<comment type="caution">
    <text evidence="3">The sequence shown here is derived from an EMBL/GenBank/DDBJ whole genome shotgun (WGS) entry which is preliminary data.</text>
</comment>
<dbReference type="Proteomes" id="UP001642409">
    <property type="component" value="Unassembled WGS sequence"/>
</dbReference>
<reference evidence="3" key="1">
    <citation type="submission" date="2023-06" db="EMBL/GenBank/DDBJ databases">
        <authorList>
            <person name="Kurt Z."/>
        </authorList>
    </citation>
    <scope>NUCLEOTIDE SEQUENCE</scope>
</reference>
<protein>
    <submittedName>
        <fullName evidence="4">Hypothetical_protein</fullName>
    </submittedName>
</protein>
<keyword evidence="2" id="KW-0812">Transmembrane</keyword>
<evidence type="ECO:0000256" key="2">
    <source>
        <dbReference type="SAM" id="Phobius"/>
    </source>
</evidence>
<organism evidence="3">
    <name type="scientific">Hexamita inflata</name>
    <dbReference type="NCBI Taxonomy" id="28002"/>
    <lineage>
        <taxon>Eukaryota</taxon>
        <taxon>Metamonada</taxon>
        <taxon>Diplomonadida</taxon>
        <taxon>Hexamitidae</taxon>
        <taxon>Hexamitinae</taxon>
        <taxon>Hexamita</taxon>
    </lineage>
</organism>